<name>A0A2P2NMH5_RHIMU</name>
<reference evidence="1" key="1">
    <citation type="submission" date="2018-02" db="EMBL/GenBank/DDBJ databases">
        <title>Rhizophora mucronata_Transcriptome.</title>
        <authorList>
            <person name="Meera S.P."/>
            <person name="Sreeshan A."/>
            <person name="Augustine A."/>
        </authorList>
    </citation>
    <scope>NUCLEOTIDE SEQUENCE</scope>
    <source>
        <tissue evidence="1">Leaf</tissue>
    </source>
</reference>
<dbReference type="AlphaFoldDB" id="A0A2P2NMH5"/>
<dbReference type="EMBL" id="GGEC01063177">
    <property type="protein sequence ID" value="MBX43661.1"/>
    <property type="molecule type" value="Transcribed_RNA"/>
</dbReference>
<sequence>MWGGAYCCSNYCRNRSL</sequence>
<protein>
    <submittedName>
        <fullName evidence="1">Uncharacterized protein</fullName>
    </submittedName>
</protein>
<evidence type="ECO:0000313" key="1">
    <source>
        <dbReference type="EMBL" id="MBX43661.1"/>
    </source>
</evidence>
<accession>A0A2P2NMH5</accession>
<proteinExistence type="predicted"/>
<organism evidence="1">
    <name type="scientific">Rhizophora mucronata</name>
    <name type="common">Asiatic mangrove</name>
    <dbReference type="NCBI Taxonomy" id="61149"/>
    <lineage>
        <taxon>Eukaryota</taxon>
        <taxon>Viridiplantae</taxon>
        <taxon>Streptophyta</taxon>
        <taxon>Embryophyta</taxon>
        <taxon>Tracheophyta</taxon>
        <taxon>Spermatophyta</taxon>
        <taxon>Magnoliopsida</taxon>
        <taxon>eudicotyledons</taxon>
        <taxon>Gunneridae</taxon>
        <taxon>Pentapetalae</taxon>
        <taxon>rosids</taxon>
        <taxon>fabids</taxon>
        <taxon>Malpighiales</taxon>
        <taxon>Rhizophoraceae</taxon>
        <taxon>Rhizophora</taxon>
    </lineage>
</organism>